<name>A0A1L9TFQ8_9EURO</name>
<proteinExistence type="predicted"/>
<keyword evidence="3" id="KW-1185">Reference proteome</keyword>
<feature type="transmembrane region" description="Helical" evidence="1">
    <location>
        <begin position="14"/>
        <end position="38"/>
    </location>
</feature>
<dbReference type="AlphaFoldDB" id="A0A1L9TFQ8"/>
<accession>A0A1L9TFQ8</accession>
<feature type="non-terminal residue" evidence="2">
    <location>
        <position position="66"/>
    </location>
</feature>
<keyword evidence="1" id="KW-1133">Transmembrane helix</keyword>
<evidence type="ECO:0000313" key="3">
    <source>
        <dbReference type="Proteomes" id="UP000184356"/>
    </source>
</evidence>
<dbReference type="VEuPathDB" id="FungiDB:ASPSYDRAFT_46265"/>
<keyword evidence="1" id="KW-0812">Transmembrane</keyword>
<gene>
    <name evidence="2" type="ORF">ASPSYDRAFT_46265</name>
</gene>
<protein>
    <submittedName>
        <fullName evidence="2">Uncharacterized protein</fullName>
    </submittedName>
</protein>
<evidence type="ECO:0000256" key="1">
    <source>
        <dbReference type="SAM" id="Phobius"/>
    </source>
</evidence>
<dbReference type="EMBL" id="KV878587">
    <property type="protein sequence ID" value="OJJ58225.1"/>
    <property type="molecule type" value="Genomic_DNA"/>
</dbReference>
<dbReference type="Proteomes" id="UP000184356">
    <property type="component" value="Unassembled WGS sequence"/>
</dbReference>
<reference evidence="3" key="1">
    <citation type="journal article" date="2017" name="Genome Biol.">
        <title>Comparative genomics reveals high biological diversity and specific adaptations in the industrially and medically important fungal genus Aspergillus.</title>
        <authorList>
            <person name="de Vries R.P."/>
            <person name="Riley R."/>
            <person name="Wiebenga A."/>
            <person name="Aguilar-Osorio G."/>
            <person name="Amillis S."/>
            <person name="Uchima C.A."/>
            <person name="Anderluh G."/>
            <person name="Asadollahi M."/>
            <person name="Askin M."/>
            <person name="Barry K."/>
            <person name="Battaglia E."/>
            <person name="Bayram O."/>
            <person name="Benocci T."/>
            <person name="Braus-Stromeyer S.A."/>
            <person name="Caldana C."/>
            <person name="Canovas D."/>
            <person name="Cerqueira G.C."/>
            <person name="Chen F."/>
            <person name="Chen W."/>
            <person name="Choi C."/>
            <person name="Clum A."/>
            <person name="Dos Santos R.A."/>
            <person name="Damasio A.R."/>
            <person name="Diallinas G."/>
            <person name="Emri T."/>
            <person name="Fekete E."/>
            <person name="Flipphi M."/>
            <person name="Freyberg S."/>
            <person name="Gallo A."/>
            <person name="Gournas C."/>
            <person name="Habgood R."/>
            <person name="Hainaut M."/>
            <person name="Harispe M.L."/>
            <person name="Henrissat B."/>
            <person name="Hilden K.S."/>
            <person name="Hope R."/>
            <person name="Hossain A."/>
            <person name="Karabika E."/>
            <person name="Karaffa L."/>
            <person name="Karanyi Z."/>
            <person name="Krasevec N."/>
            <person name="Kuo A."/>
            <person name="Kusch H."/>
            <person name="LaButti K."/>
            <person name="Lagendijk E.L."/>
            <person name="Lapidus A."/>
            <person name="Levasseur A."/>
            <person name="Lindquist E."/>
            <person name="Lipzen A."/>
            <person name="Logrieco A.F."/>
            <person name="MacCabe A."/>
            <person name="Maekelae M.R."/>
            <person name="Malavazi I."/>
            <person name="Melin P."/>
            <person name="Meyer V."/>
            <person name="Mielnichuk N."/>
            <person name="Miskei M."/>
            <person name="Molnar A.P."/>
            <person name="Mule G."/>
            <person name="Ngan C.Y."/>
            <person name="Orejas M."/>
            <person name="Orosz E."/>
            <person name="Ouedraogo J.P."/>
            <person name="Overkamp K.M."/>
            <person name="Park H.-S."/>
            <person name="Perrone G."/>
            <person name="Piumi F."/>
            <person name="Punt P.J."/>
            <person name="Ram A.F."/>
            <person name="Ramon A."/>
            <person name="Rauscher S."/>
            <person name="Record E."/>
            <person name="Riano-Pachon D.M."/>
            <person name="Robert V."/>
            <person name="Roehrig J."/>
            <person name="Ruller R."/>
            <person name="Salamov A."/>
            <person name="Salih N.S."/>
            <person name="Samson R.A."/>
            <person name="Sandor E."/>
            <person name="Sanguinetti M."/>
            <person name="Schuetze T."/>
            <person name="Sepcic K."/>
            <person name="Shelest E."/>
            <person name="Sherlock G."/>
            <person name="Sophianopoulou V."/>
            <person name="Squina F.M."/>
            <person name="Sun H."/>
            <person name="Susca A."/>
            <person name="Todd R.B."/>
            <person name="Tsang A."/>
            <person name="Unkles S.E."/>
            <person name="van de Wiele N."/>
            <person name="van Rossen-Uffink D."/>
            <person name="Oliveira J.V."/>
            <person name="Vesth T.C."/>
            <person name="Visser J."/>
            <person name="Yu J.-H."/>
            <person name="Zhou M."/>
            <person name="Andersen M.R."/>
            <person name="Archer D.B."/>
            <person name="Baker S.E."/>
            <person name="Benoit I."/>
            <person name="Brakhage A.A."/>
            <person name="Braus G.H."/>
            <person name="Fischer R."/>
            <person name="Frisvad J.C."/>
            <person name="Goldman G.H."/>
            <person name="Houbraken J."/>
            <person name="Oakley B."/>
            <person name="Pocsi I."/>
            <person name="Scazzocchio C."/>
            <person name="Seiboth B."/>
            <person name="vanKuyk P.A."/>
            <person name="Wortman J."/>
            <person name="Dyer P.S."/>
            <person name="Grigoriev I.V."/>
        </authorList>
    </citation>
    <scope>NUCLEOTIDE SEQUENCE [LARGE SCALE GENOMIC DNA]</scope>
    <source>
        <strain evidence="3">CBS 593.65</strain>
    </source>
</reference>
<keyword evidence="1" id="KW-0472">Membrane</keyword>
<dbReference type="GeneID" id="63763260"/>
<dbReference type="RefSeq" id="XP_040702031.1">
    <property type="nucleotide sequence ID" value="XM_040847187.1"/>
</dbReference>
<organism evidence="2 3">
    <name type="scientific">Aspergillus sydowii CBS 593.65</name>
    <dbReference type="NCBI Taxonomy" id="1036612"/>
    <lineage>
        <taxon>Eukaryota</taxon>
        <taxon>Fungi</taxon>
        <taxon>Dikarya</taxon>
        <taxon>Ascomycota</taxon>
        <taxon>Pezizomycotina</taxon>
        <taxon>Eurotiomycetes</taxon>
        <taxon>Eurotiomycetidae</taxon>
        <taxon>Eurotiales</taxon>
        <taxon>Aspergillaceae</taxon>
        <taxon>Aspergillus</taxon>
        <taxon>Aspergillus subgen. Nidulantes</taxon>
    </lineage>
</organism>
<sequence>MYVADYGKVEGNTILHSSICMSLLWILCSVSVSSEWFMGEARSVPNRMWGCCGQRTIITRWNDRRM</sequence>
<evidence type="ECO:0000313" key="2">
    <source>
        <dbReference type="EMBL" id="OJJ58225.1"/>
    </source>
</evidence>